<dbReference type="EMBL" id="GG682498">
    <property type="protein sequence ID" value="EER03015.1"/>
    <property type="molecule type" value="Genomic_DNA"/>
</dbReference>
<accession>C5LJS8</accession>
<protein>
    <submittedName>
        <fullName evidence="1">Uncharacterized protein</fullName>
    </submittedName>
</protein>
<proteinExistence type="predicted"/>
<dbReference type="RefSeq" id="XP_002771199.1">
    <property type="nucleotide sequence ID" value="XM_002771153.1"/>
</dbReference>
<dbReference type="AlphaFoldDB" id="C5LJS8"/>
<dbReference type="Proteomes" id="UP000007800">
    <property type="component" value="Unassembled WGS sequence"/>
</dbReference>
<gene>
    <name evidence="1" type="ORF">Pmar_PMAR015708</name>
</gene>
<dbReference type="GeneID" id="9051604"/>
<dbReference type="InParanoid" id="C5LJS8"/>
<organism evidence="2">
    <name type="scientific">Perkinsus marinus (strain ATCC 50983 / TXsc)</name>
    <dbReference type="NCBI Taxonomy" id="423536"/>
    <lineage>
        <taxon>Eukaryota</taxon>
        <taxon>Sar</taxon>
        <taxon>Alveolata</taxon>
        <taxon>Perkinsozoa</taxon>
        <taxon>Perkinsea</taxon>
        <taxon>Perkinsida</taxon>
        <taxon>Perkinsidae</taxon>
        <taxon>Perkinsus</taxon>
    </lineage>
</organism>
<reference evidence="1 2" key="1">
    <citation type="submission" date="2008-07" db="EMBL/GenBank/DDBJ databases">
        <authorList>
            <person name="El-Sayed N."/>
            <person name="Caler E."/>
            <person name="Inman J."/>
            <person name="Amedeo P."/>
            <person name="Hass B."/>
            <person name="Wortman J."/>
        </authorList>
    </citation>
    <scope>NUCLEOTIDE SEQUENCE [LARGE SCALE GENOMIC DNA]</scope>
    <source>
        <strain evidence="2">ATCC 50983 / TXsc</strain>
    </source>
</reference>
<name>C5LJS8_PERM5</name>
<keyword evidence="2" id="KW-1185">Reference proteome</keyword>
<evidence type="ECO:0000313" key="1">
    <source>
        <dbReference type="EMBL" id="EER03015.1"/>
    </source>
</evidence>
<sequence length="96" mass="10099">MEFVQIVSSSGARALAGGFCDAGLAQLVALASANGEDLRIDVAKLHVEGLGGEPELTRDFARKLLDVYQSTKASTGRVINDLTEWLAEGPLDGVLL</sequence>
<evidence type="ECO:0000313" key="2">
    <source>
        <dbReference type="Proteomes" id="UP000007800"/>
    </source>
</evidence>